<accession>A0AAE1WW26</accession>
<dbReference type="AlphaFoldDB" id="A0AAE1WW26"/>
<protein>
    <submittedName>
        <fullName evidence="2">Lysophospholipid acyltransferase 1</fullName>
    </submittedName>
</protein>
<keyword evidence="1" id="KW-0812">Transmembrane</keyword>
<dbReference type="GO" id="GO:0005783">
    <property type="term" value="C:endoplasmic reticulum"/>
    <property type="evidence" value="ECO:0007669"/>
    <property type="project" value="TreeGrafter"/>
</dbReference>
<feature type="transmembrane region" description="Helical" evidence="1">
    <location>
        <begin position="46"/>
        <end position="67"/>
    </location>
</feature>
<keyword evidence="2" id="KW-0808">Transferase</keyword>
<keyword evidence="3" id="KW-1185">Reference proteome</keyword>
<feature type="transmembrane region" description="Helical" evidence="1">
    <location>
        <begin position="114"/>
        <end position="133"/>
    </location>
</feature>
<dbReference type="GO" id="GO:0030258">
    <property type="term" value="P:lipid modification"/>
    <property type="evidence" value="ECO:0007669"/>
    <property type="project" value="TreeGrafter"/>
</dbReference>
<proteinExistence type="predicted"/>
<feature type="transmembrane region" description="Helical" evidence="1">
    <location>
        <begin position="79"/>
        <end position="102"/>
    </location>
</feature>
<dbReference type="Proteomes" id="UP001289374">
    <property type="component" value="Unassembled WGS sequence"/>
</dbReference>
<keyword evidence="2" id="KW-0012">Acyltransferase</keyword>
<keyword evidence="1" id="KW-0472">Membrane</keyword>
<dbReference type="InterPro" id="IPR049941">
    <property type="entry name" value="LPLAT_7/PORCN-like"/>
</dbReference>
<dbReference type="GO" id="GO:0016020">
    <property type="term" value="C:membrane"/>
    <property type="evidence" value="ECO:0007669"/>
    <property type="project" value="TreeGrafter"/>
</dbReference>
<dbReference type="GO" id="GO:0008654">
    <property type="term" value="P:phospholipid biosynthetic process"/>
    <property type="evidence" value="ECO:0007669"/>
    <property type="project" value="TreeGrafter"/>
</dbReference>
<dbReference type="PANTHER" id="PTHR13906">
    <property type="entry name" value="PORCUPINE"/>
    <property type="match status" value="1"/>
</dbReference>
<dbReference type="GO" id="GO:0016746">
    <property type="term" value="F:acyltransferase activity"/>
    <property type="evidence" value="ECO:0007669"/>
    <property type="project" value="UniProtKB-KW"/>
</dbReference>
<gene>
    <name evidence="2" type="ORF">Sango_1171800</name>
</gene>
<name>A0AAE1WW26_9LAMI</name>
<dbReference type="EMBL" id="JACGWL010000006">
    <property type="protein sequence ID" value="KAK4400657.1"/>
    <property type="molecule type" value="Genomic_DNA"/>
</dbReference>
<evidence type="ECO:0000313" key="2">
    <source>
        <dbReference type="EMBL" id="KAK4400657.1"/>
    </source>
</evidence>
<dbReference type="GO" id="GO:0019432">
    <property type="term" value="P:triglyceride biosynthetic process"/>
    <property type="evidence" value="ECO:0007669"/>
    <property type="project" value="TreeGrafter"/>
</dbReference>
<organism evidence="2 3">
    <name type="scientific">Sesamum angolense</name>
    <dbReference type="NCBI Taxonomy" id="2727404"/>
    <lineage>
        <taxon>Eukaryota</taxon>
        <taxon>Viridiplantae</taxon>
        <taxon>Streptophyta</taxon>
        <taxon>Embryophyta</taxon>
        <taxon>Tracheophyta</taxon>
        <taxon>Spermatophyta</taxon>
        <taxon>Magnoliopsida</taxon>
        <taxon>eudicotyledons</taxon>
        <taxon>Gunneridae</taxon>
        <taxon>Pentapetalae</taxon>
        <taxon>asterids</taxon>
        <taxon>lamiids</taxon>
        <taxon>Lamiales</taxon>
        <taxon>Pedaliaceae</taxon>
        <taxon>Sesamum</taxon>
    </lineage>
</organism>
<evidence type="ECO:0000313" key="3">
    <source>
        <dbReference type="Proteomes" id="UP001289374"/>
    </source>
</evidence>
<comment type="caution">
    <text evidence="2">The sequence shown here is derived from an EMBL/GenBank/DDBJ whole genome shotgun (WGS) entry which is preliminary data.</text>
</comment>
<keyword evidence="1" id="KW-1133">Transmembrane helix</keyword>
<reference evidence="2" key="2">
    <citation type="journal article" date="2024" name="Plant">
        <title>Genomic evolution and insights into agronomic trait innovations of Sesamum species.</title>
        <authorList>
            <person name="Miao H."/>
            <person name="Wang L."/>
            <person name="Qu L."/>
            <person name="Liu H."/>
            <person name="Sun Y."/>
            <person name="Le M."/>
            <person name="Wang Q."/>
            <person name="Wei S."/>
            <person name="Zheng Y."/>
            <person name="Lin W."/>
            <person name="Duan Y."/>
            <person name="Cao H."/>
            <person name="Xiong S."/>
            <person name="Wang X."/>
            <person name="Wei L."/>
            <person name="Li C."/>
            <person name="Ma Q."/>
            <person name="Ju M."/>
            <person name="Zhao R."/>
            <person name="Li G."/>
            <person name="Mu C."/>
            <person name="Tian Q."/>
            <person name="Mei H."/>
            <person name="Zhang T."/>
            <person name="Gao T."/>
            <person name="Zhang H."/>
        </authorList>
    </citation>
    <scope>NUCLEOTIDE SEQUENCE</scope>
    <source>
        <strain evidence="2">K16</strain>
    </source>
</reference>
<dbReference type="PANTHER" id="PTHR13906:SF4">
    <property type="entry name" value="LYSOPHOSPHOLIPID ACYLTRANSFERASE 6"/>
    <property type="match status" value="1"/>
</dbReference>
<reference evidence="2" key="1">
    <citation type="submission" date="2020-06" db="EMBL/GenBank/DDBJ databases">
        <authorList>
            <person name="Li T."/>
            <person name="Hu X."/>
            <person name="Zhang T."/>
            <person name="Song X."/>
            <person name="Zhang H."/>
            <person name="Dai N."/>
            <person name="Sheng W."/>
            <person name="Hou X."/>
            <person name="Wei L."/>
        </authorList>
    </citation>
    <scope>NUCLEOTIDE SEQUENCE</scope>
    <source>
        <strain evidence="2">K16</strain>
        <tissue evidence="2">Leaf</tissue>
    </source>
</reference>
<sequence length="146" mass="16109">MERGEVGGRFVCITFACIARGNFAIFPCLALPSSELCVKMMGLYPGYIIFFVQSATMIAGSRVLYRWQQATQTDSLKKLLVFINFAYTLLVLNYSSVGFMVLSLQETLAAYGSVHYIGTILPIGLILLGKVITPARPARSKARKDQ</sequence>
<evidence type="ECO:0000256" key="1">
    <source>
        <dbReference type="SAM" id="Phobius"/>
    </source>
</evidence>